<accession>A0A543CHW2</accession>
<keyword evidence="1" id="KW-1133">Transmembrane helix</keyword>
<evidence type="ECO:0000256" key="1">
    <source>
        <dbReference type="SAM" id="Phobius"/>
    </source>
</evidence>
<name>A0A543CHW2_9ACTN</name>
<dbReference type="EMBL" id="VFOZ01000001">
    <property type="protein sequence ID" value="TQL96610.1"/>
    <property type="molecule type" value="Genomic_DNA"/>
</dbReference>
<dbReference type="Proteomes" id="UP000316096">
    <property type="component" value="Unassembled WGS sequence"/>
</dbReference>
<keyword evidence="1" id="KW-0472">Membrane</keyword>
<keyword evidence="3" id="KW-1185">Reference proteome</keyword>
<evidence type="ECO:0000313" key="3">
    <source>
        <dbReference type="Proteomes" id="UP000316096"/>
    </source>
</evidence>
<dbReference type="AlphaFoldDB" id="A0A543CHW2"/>
<dbReference type="RefSeq" id="WP_185792131.1">
    <property type="nucleotide sequence ID" value="NZ_VFOZ01000001.1"/>
</dbReference>
<sequence length="57" mass="6172">MKGLIELAALALGIPYLIRVCTGRRTIRVRFVQRQLPSTPVLICVLLGVIVLAAIAT</sequence>
<protein>
    <submittedName>
        <fullName evidence="2">Uncharacterized protein</fullName>
    </submittedName>
</protein>
<reference evidence="2 3" key="1">
    <citation type="submission" date="2019-06" db="EMBL/GenBank/DDBJ databases">
        <title>Sequencing the genomes of 1000 actinobacteria strains.</title>
        <authorList>
            <person name="Klenk H.-P."/>
        </authorList>
    </citation>
    <scope>NUCLEOTIDE SEQUENCE [LARGE SCALE GENOMIC DNA]</scope>
    <source>
        <strain evidence="2 3">DSM 102200</strain>
    </source>
</reference>
<organism evidence="2 3">
    <name type="scientific">Actinoallomurus bryophytorum</name>
    <dbReference type="NCBI Taxonomy" id="1490222"/>
    <lineage>
        <taxon>Bacteria</taxon>
        <taxon>Bacillati</taxon>
        <taxon>Actinomycetota</taxon>
        <taxon>Actinomycetes</taxon>
        <taxon>Streptosporangiales</taxon>
        <taxon>Thermomonosporaceae</taxon>
        <taxon>Actinoallomurus</taxon>
    </lineage>
</organism>
<evidence type="ECO:0000313" key="2">
    <source>
        <dbReference type="EMBL" id="TQL96610.1"/>
    </source>
</evidence>
<feature type="transmembrane region" description="Helical" evidence="1">
    <location>
        <begin position="39"/>
        <end position="56"/>
    </location>
</feature>
<gene>
    <name evidence="2" type="ORF">FB559_2149</name>
</gene>
<comment type="caution">
    <text evidence="2">The sequence shown here is derived from an EMBL/GenBank/DDBJ whole genome shotgun (WGS) entry which is preliminary data.</text>
</comment>
<proteinExistence type="predicted"/>
<keyword evidence="1" id="KW-0812">Transmembrane</keyword>